<dbReference type="OrthoDB" id="7041627at2"/>
<name>A0A5C1Q1B2_9BURK</name>
<proteinExistence type="predicted"/>
<evidence type="ECO:0000313" key="4">
    <source>
        <dbReference type="Proteomes" id="UP001549111"/>
    </source>
</evidence>
<evidence type="ECO:0000313" key="2">
    <source>
        <dbReference type="EMBL" id="QEN00676.1"/>
    </source>
</evidence>
<reference evidence="2 3" key="1">
    <citation type="submission" date="2019-02" db="EMBL/GenBank/DDBJ databases">
        <title>Complete Genome Sequence and Methylome Analysis of Sphaerotilus natans subsp. sulfidivorans D-507.</title>
        <authorList>
            <person name="Fomenkov A."/>
            <person name="Gridneva E."/>
            <person name="Smolyakov D."/>
            <person name="Dubinina G."/>
            <person name="Vincze T."/>
            <person name="Grabovich M."/>
            <person name="Roberts R.J."/>
        </authorList>
    </citation>
    <scope>NUCLEOTIDE SEQUENCE [LARGE SCALE GENOMIC DNA]</scope>
    <source>
        <strain evidence="2 3">D-507</strain>
    </source>
</reference>
<evidence type="ECO:0000313" key="3">
    <source>
        <dbReference type="Proteomes" id="UP000323522"/>
    </source>
</evidence>
<sequence>MIKVDVAIKNFNTAFSSAINLLSAVYPYVDYSCDGFSVNPLHPNQAHQIVGLSFLKIVAAWEDFLEESFVRYLCGAKTSNGYAPKLNITGCKNIQTAYNLLNGSSDFKIGRDYLSWSNLKHLENRAALFFVDGKPYSELVDHNKNLIREATLIRNRVAHSSEKCVQDFNRLAKAKKSIAKLPPGFTVGRFLMEPTPKKPRRIEEYCDAFVESTEQIIK</sequence>
<organism evidence="2 3">
    <name type="scientific">Sphaerotilus sulfidivorans</name>
    <dbReference type="NCBI Taxonomy" id="639200"/>
    <lineage>
        <taxon>Bacteria</taxon>
        <taxon>Pseudomonadati</taxon>
        <taxon>Pseudomonadota</taxon>
        <taxon>Betaproteobacteria</taxon>
        <taxon>Burkholderiales</taxon>
        <taxon>Sphaerotilaceae</taxon>
        <taxon>Sphaerotilus</taxon>
    </lineage>
</organism>
<evidence type="ECO:0008006" key="5">
    <source>
        <dbReference type="Google" id="ProtNLM"/>
    </source>
</evidence>
<dbReference type="AlphaFoldDB" id="A0A5C1Q1B2"/>
<dbReference type="EMBL" id="JBEPLS010000003">
    <property type="protein sequence ID" value="MET3603215.1"/>
    <property type="molecule type" value="Genomic_DNA"/>
</dbReference>
<gene>
    <name evidence="1" type="ORF">ABIC99_000999</name>
    <name evidence="2" type="ORF">EWH46_07720</name>
</gene>
<accession>A0A5C1Q1B2</accession>
<dbReference type="KEGG" id="snn:EWH46_07720"/>
<dbReference type="Proteomes" id="UP000323522">
    <property type="component" value="Chromosome"/>
</dbReference>
<dbReference type="RefSeq" id="WP_149503399.1">
    <property type="nucleotide sequence ID" value="NZ_CP035708.1"/>
</dbReference>
<keyword evidence="4" id="KW-1185">Reference proteome</keyword>
<reference evidence="1 4" key="2">
    <citation type="submission" date="2024-06" db="EMBL/GenBank/DDBJ databases">
        <title>Genomic Encyclopedia of Type Strains, Phase IV (KMG-IV): sequencing the most valuable type-strain genomes for metagenomic binning, comparative biology and taxonomic classification.</title>
        <authorList>
            <person name="Goeker M."/>
        </authorList>
    </citation>
    <scope>NUCLEOTIDE SEQUENCE [LARGE SCALE GENOMIC DNA]</scope>
    <source>
        <strain evidence="1 4">D-501</strain>
    </source>
</reference>
<dbReference type="EMBL" id="CP035708">
    <property type="protein sequence ID" value="QEN00676.1"/>
    <property type="molecule type" value="Genomic_DNA"/>
</dbReference>
<protein>
    <recommendedName>
        <fullName evidence="5">RiboL-PSP-HEPN domain-containing protein</fullName>
    </recommendedName>
</protein>
<evidence type="ECO:0000313" key="1">
    <source>
        <dbReference type="EMBL" id="MET3603215.1"/>
    </source>
</evidence>
<dbReference type="Proteomes" id="UP001549111">
    <property type="component" value="Unassembled WGS sequence"/>
</dbReference>